<evidence type="ECO:0000313" key="2">
    <source>
        <dbReference type="Proteomes" id="UP000616151"/>
    </source>
</evidence>
<proteinExistence type="predicted"/>
<dbReference type="Proteomes" id="UP000616151">
    <property type="component" value="Unassembled WGS sequence"/>
</dbReference>
<keyword evidence="2" id="KW-1185">Reference proteome</keyword>
<organism evidence="1 2">
    <name type="scientific">Taklimakanibacter albus</name>
    <dbReference type="NCBI Taxonomy" id="2800327"/>
    <lineage>
        <taxon>Bacteria</taxon>
        <taxon>Pseudomonadati</taxon>
        <taxon>Pseudomonadota</taxon>
        <taxon>Alphaproteobacteria</taxon>
        <taxon>Hyphomicrobiales</taxon>
        <taxon>Aestuariivirgaceae</taxon>
        <taxon>Taklimakanibacter</taxon>
    </lineage>
</organism>
<comment type="caution">
    <text evidence="1">The sequence shown here is derived from an EMBL/GenBank/DDBJ whole genome shotgun (WGS) entry which is preliminary data.</text>
</comment>
<sequence length="137" mass="14785">MSIELSVLAWGCVLGVVQIFVAAQLARRQYGLDWALSSREATLPPPTPVVGRMKRAQANFFETFPIAAAAILIVEAGGLNSFWTAAGAILWLAARLLYLPVYAMGITGWRSLLFASSIVGIGLMLWPALAGSFSWAW</sequence>
<evidence type="ECO:0000313" key="1">
    <source>
        <dbReference type="EMBL" id="MBK1871488.1"/>
    </source>
</evidence>
<reference evidence="1" key="1">
    <citation type="submission" date="2021-01" db="EMBL/GenBank/DDBJ databases">
        <authorList>
            <person name="Sun Q."/>
        </authorList>
    </citation>
    <scope>NUCLEOTIDE SEQUENCE</scope>
    <source>
        <strain evidence="1">YIM B02566</strain>
    </source>
</reference>
<accession>A0ACC5RFX4</accession>
<gene>
    <name evidence="1" type="ORF">JHL16_34295</name>
</gene>
<dbReference type="EMBL" id="JAENHL010000008">
    <property type="protein sequence ID" value="MBK1871488.1"/>
    <property type="molecule type" value="Genomic_DNA"/>
</dbReference>
<name>A0ACC5RFX4_9HYPH</name>
<protein>
    <submittedName>
        <fullName evidence="1">MAPEG family protein</fullName>
    </submittedName>
</protein>